<keyword evidence="3" id="KW-1185">Reference proteome</keyword>
<dbReference type="RefSeq" id="WP_038158927.1">
    <property type="nucleotide sequence ID" value="NZ_JMTB01000095.1"/>
</dbReference>
<dbReference type="AlphaFoldDB" id="A0A085A2I6"/>
<dbReference type="Proteomes" id="UP000028630">
    <property type="component" value="Unassembled WGS sequence"/>
</dbReference>
<protein>
    <submittedName>
        <fullName evidence="2">Uncharacterized protein</fullName>
    </submittedName>
</protein>
<gene>
    <name evidence="2" type="ORF">GTGU_03153</name>
</gene>
<feature type="signal peptide" evidence="1">
    <location>
        <begin position="1"/>
        <end position="20"/>
    </location>
</feature>
<dbReference type="OrthoDB" id="6636745at2"/>
<organism evidence="2 3">
    <name type="scientific">Trabulsiella guamensis ATCC 49490</name>
    <dbReference type="NCBI Taxonomy" id="1005994"/>
    <lineage>
        <taxon>Bacteria</taxon>
        <taxon>Pseudomonadati</taxon>
        <taxon>Pseudomonadota</taxon>
        <taxon>Gammaproteobacteria</taxon>
        <taxon>Enterobacterales</taxon>
        <taxon>Enterobacteriaceae</taxon>
        <taxon>Trabulsiella</taxon>
    </lineage>
</organism>
<keyword evidence="1" id="KW-0732">Signal</keyword>
<evidence type="ECO:0000313" key="3">
    <source>
        <dbReference type="Proteomes" id="UP000028630"/>
    </source>
</evidence>
<dbReference type="EMBL" id="JMTB01000095">
    <property type="protein sequence ID" value="KFC04431.1"/>
    <property type="molecule type" value="Genomic_DNA"/>
</dbReference>
<reference evidence="3" key="1">
    <citation type="submission" date="2014-05" db="EMBL/GenBank/DDBJ databases">
        <title>ATOL: Assembling a taxonomically balanced genome-scale reconstruction of the evolutionary history of the Enterobacteriaceae.</title>
        <authorList>
            <person name="Plunkett G. III"/>
            <person name="Neeno-Eckwall E.C."/>
            <person name="Glasner J.D."/>
            <person name="Perna N.T."/>
        </authorList>
    </citation>
    <scope>NUCLEOTIDE SEQUENCE [LARGE SCALE GENOMIC DNA]</scope>
    <source>
        <strain evidence="3">ATCC 49490</strain>
    </source>
</reference>
<feature type="chain" id="PRO_5001786138" evidence="1">
    <location>
        <begin position="21"/>
        <end position="238"/>
    </location>
</feature>
<evidence type="ECO:0000313" key="2">
    <source>
        <dbReference type="EMBL" id="KFC04431.1"/>
    </source>
</evidence>
<name>A0A085A2I6_9ENTR</name>
<evidence type="ECO:0000256" key="1">
    <source>
        <dbReference type="SAM" id="SignalP"/>
    </source>
</evidence>
<sequence>MTFQIKIGILLSLFSLSAIASIDESALRYIKNKYSYLEHAKLSIEIMENYKNYTYFCGVAVDQEGDLVASDGKVEVYDMIIRKDENDGWKDVANFNSFSTFENIECRLNSGRLKNFILTPINENQVCKDLTKKDPERMAILNTLRVGVYDKFVVKRLCATSSFAYFCGAAQDADGYLIGTDEALDVQDVILKKDVKHKWQQVKDFGSLASSLKKINCHFDNKGLLENSTLEKAYETFK</sequence>
<proteinExistence type="predicted"/>
<comment type="caution">
    <text evidence="2">The sequence shown here is derived from an EMBL/GenBank/DDBJ whole genome shotgun (WGS) entry which is preliminary data.</text>
</comment>
<accession>A0A085A2I6</accession>